<dbReference type="AlphaFoldDB" id="A0A081NDM2"/>
<organism evidence="1 2">
    <name type="scientific">Endozoicomonas numazuensis</name>
    <dbReference type="NCBI Taxonomy" id="1137799"/>
    <lineage>
        <taxon>Bacteria</taxon>
        <taxon>Pseudomonadati</taxon>
        <taxon>Pseudomonadota</taxon>
        <taxon>Gammaproteobacteria</taxon>
        <taxon>Oceanospirillales</taxon>
        <taxon>Endozoicomonadaceae</taxon>
        <taxon>Endozoicomonas</taxon>
    </lineage>
</organism>
<dbReference type="Pfam" id="PF15593">
    <property type="entry name" value="Imm42"/>
    <property type="match status" value="1"/>
</dbReference>
<dbReference type="RefSeq" id="WP_034840174.1">
    <property type="nucleotide sequence ID" value="NZ_JOKH01000005.1"/>
</dbReference>
<evidence type="ECO:0000313" key="2">
    <source>
        <dbReference type="Proteomes" id="UP000028073"/>
    </source>
</evidence>
<name>A0A081NDM2_9GAMM</name>
<evidence type="ECO:0000313" key="1">
    <source>
        <dbReference type="EMBL" id="KEQ16545.1"/>
    </source>
</evidence>
<accession>A0A081NDM2</accession>
<gene>
    <name evidence="1" type="ORF">GZ78_22145</name>
</gene>
<sequence length="185" mass="21834">MMTIVGNSSIFSIEWSLTKKCCDGNQYANFCFWVNNQKLGNFEEEVILSSTIKYLEIFLDNCSNRTINFLSGLTKEEIFGYIYDGVMHTLPSGENKLHESIARAEPEKIEDYRYLSQLRKIFHLDDVGGSAFWDKYNVILFNDLYLKVQRIIWRNLSDMSLHEFTIPEHYFDDVARMFLYESNRI</sequence>
<reference evidence="1 2" key="1">
    <citation type="submission" date="2014-06" db="EMBL/GenBank/DDBJ databases">
        <title>Whole Genome Sequences of Three Symbiotic Endozoicomonas Bacteria.</title>
        <authorList>
            <person name="Neave M.J."/>
            <person name="Apprill A."/>
            <person name="Voolstra C.R."/>
        </authorList>
    </citation>
    <scope>NUCLEOTIDE SEQUENCE [LARGE SCALE GENOMIC DNA]</scope>
    <source>
        <strain evidence="1 2">DSM 25634</strain>
    </source>
</reference>
<dbReference type="Proteomes" id="UP000028073">
    <property type="component" value="Unassembled WGS sequence"/>
</dbReference>
<protein>
    <submittedName>
        <fullName evidence="1">Uncharacterized protein</fullName>
    </submittedName>
</protein>
<keyword evidence="2" id="KW-1185">Reference proteome</keyword>
<dbReference type="EMBL" id="JOKH01000005">
    <property type="protein sequence ID" value="KEQ16545.1"/>
    <property type="molecule type" value="Genomic_DNA"/>
</dbReference>
<dbReference type="OrthoDB" id="2666753at2"/>
<proteinExistence type="predicted"/>
<comment type="caution">
    <text evidence="1">The sequence shown here is derived from an EMBL/GenBank/DDBJ whole genome shotgun (WGS) entry which is preliminary data.</text>
</comment>
<dbReference type="InterPro" id="IPR028958">
    <property type="entry name" value="Imm42"/>
</dbReference>